<protein>
    <submittedName>
        <fullName evidence="3">GDSL-type esterase/lipase family protein</fullName>
    </submittedName>
</protein>
<dbReference type="Pfam" id="PF13472">
    <property type="entry name" value="Lipase_GDSL_2"/>
    <property type="match status" value="1"/>
</dbReference>
<gene>
    <name evidence="3" type="ORF">RM445_17545</name>
</gene>
<organism evidence="3 4">
    <name type="scientific">Pseudonocardia charpentierae</name>
    <dbReference type="NCBI Taxonomy" id="3075545"/>
    <lineage>
        <taxon>Bacteria</taxon>
        <taxon>Bacillati</taxon>
        <taxon>Actinomycetota</taxon>
        <taxon>Actinomycetes</taxon>
        <taxon>Pseudonocardiales</taxon>
        <taxon>Pseudonocardiaceae</taxon>
        <taxon>Pseudonocardia</taxon>
    </lineage>
</organism>
<evidence type="ECO:0000313" key="3">
    <source>
        <dbReference type="EMBL" id="MDT0351337.1"/>
    </source>
</evidence>
<reference evidence="4" key="1">
    <citation type="submission" date="2023-07" db="EMBL/GenBank/DDBJ databases">
        <title>30 novel species of actinomycetes from the DSMZ collection.</title>
        <authorList>
            <person name="Nouioui I."/>
        </authorList>
    </citation>
    <scope>NUCLEOTIDE SEQUENCE [LARGE SCALE GENOMIC DNA]</scope>
    <source>
        <strain evidence="4">DSM 45834</strain>
    </source>
</reference>
<dbReference type="EMBL" id="JAVREJ010000012">
    <property type="protein sequence ID" value="MDT0351337.1"/>
    <property type="molecule type" value="Genomic_DNA"/>
</dbReference>
<dbReference type="InterPro" id="IPR037460">
    <property type="entry name" value="SEST-like"/>
</dbReference>
<evidence type="ECO:0000259" key="2">
    <source>
        <dbReference type="Pfam" id="PF13472"/>
    </source>
</evidence>
<dbReference type="Gene3D" id="3.40.50.1110">
    <property type="entry name" value="SGNH hydrolase"/>
    <property type="match status" value="1"/>
</dbReference>
<feature type="chain" id="PRO_5045331631" evidence="1">
    <location>
        <begin position="28"/>
        <end position="347"/>
    </location>
</feature>
<comment type="caution">
    <text evidence="3">The sequence shown here is derived from an EMBL/GenBank/DDBJ whole genome shotgun (WGS) entry which is preliminary data.</text>
</comment>
<dbReference type="InterPro" id="IPR036514">
    <property type="entry name" value="SGNH_hydro_sf"/>
</dbReference>
<dbReference type="Proteomes" id="UP001183202">
    <property type="component" value="Unassembled WGS sequence"/>
</dbReference>
<evidence type="ECO:0000313" key="4">
    <source>
        <dbReference type="Proteomes" id="UP001183202"/>
    </source>
</evidence>
<proteinExistence type="predicted"/>
<feature type="signal peptide" evidence="1">
    <location>
        <begin position="1"/>
        <end position="27"/>
    </location>
</feature>
<sequence>MSLPRRAAAVSALAAAACVLLAAPATAAPAGPSTVVALGDSAASGEGAGDYEPGTRGEAGNWCHRSPHAYVHQLGAAEKSVNLACSGARSADVALGGGRRYGEASQAERLGALAREVRVTAVVLQVGGNDDPALVPTGITCIRAFLDPAVPDCRETVGPQWSSRVAAMAPRVEAAVADVRAAMRRAGYTDSGYTLVLASYAAPVTERMVGAPALQGCPYSRVDAAWARTEAFPRLSVALRQVAGRSGARFLDLSRATEGREACSRVVAADEWQRRLTVDPAAWVYGGLDAFGVHLAQESFHPSAAGHAELGRCVGEFLRMSGDAATCRAGVDGHLHVAPSPPATAAA</sequence>
<keyword evidence="4" id="KW-1185">Reference proteome</keyword>
<dbReference type="SUPFAM" id="SSF52266">
    <property type="entry name" value="SGNH hydrolase"/>
    <property type="match status" value="1"/>
</dbReference>
<evidence type="ECO:0000256" key="1">
    <source>
        <dbReference type="SAM" id="SignalP"/>
    </source>
</evidence>
<dbReference type="PROSITE" id="PS51257">
    <property type="entry name" value="PROKAR_LIPOPROTEIN"/>
    <property type="match status" value="1"/>
</dbReference>
<accession>A0ABU2NBK5</accession>
<feature type="domain" description="SGNH hydrolase-type esterase" evidence="2">
    <location>
        <begin position="37"/>
        <end position="308"/>
    </location>
</feature>
<dbReference type="PANTHER" id="PTHR37981:SF1">
    <property type="entry name" value="SGNH HYDROLASE-TYPE ESTERASE DOMAIN-CONTAINING PROTEIN"/>
    <property type="match status" value="1"/>
</dbReference>
<name>A0ABU2NBK5_9PSEU</name>
<keyword evidence="1" id="KW-0732">Signal</keyword>
<dbReference type="InterPro" id="IPR013830">
    <property type="entry name" value="SGNH_hydro"/>
</dbReference>
<dbReference type="RefSeq" id="WP_311557597.1">
    <property type="nucleotide sequence ID" value="NZ_JAVREJ010000012.1"/>
</dbReference>
<dbReference type="PANTHER" id="PTHR37981">
    <property type="entry name" value="LIPASE 2"/>
    <property type="match status" value="1"/>
</dbReference>